<comment type="caution">
    <text evidence="1">The sequence shown here is derived from an EMBL/GenBank/DDBJ whole genome shotgun (WGS) entry which is preliminary data.</text>
</comment>
<protein>
    <submittedName>
        <fullName evidence="1">Uncharacterized protein</fullName>
    </submittedName>
</protein>
<gene>
    <name evidence="1" type="ORF">SCF082_LOCUS9770</name>
</gene>
<sequence length="224" mass="25080">MSRVLAPSWPFLLTILLSASWTFLGHLGLRSAPSRGDLLQRRALKRLTKKEKVMKTVSRIKEAGAGQLSNRLIKKQLKRVNKIAEDDAWVNEFLSFSRPMPVGGEFIMPAEVAKAALEEIYGEGPDLQNLDLEEFEDDAPSEDEVQDWERLRRKVDPSKSPGTTSTSRVRWTNVPGVQRFVAGLPSEIATGKHADIGGSVANRGFQDVWISGASVRYDYEDKPW</sequence>
<evidence type="ECO:0000313" key="1">
    <source>
        <dbReference type="EMBL" id="CAK9008203.1"/>
    </source>
</evidence>
<evidence type="ECO:0000313" key="2">
    <source>
        <dbReference type="Proteomes" id="UP001642464"/>
    </source>
</evidence>
<accession>A0ABP0J1K9</accession>
<dbReference type="Proteomes" id="UP001642464">
    <property type="component" value="Unassembled WGS sequence"/>
</dbReference>
<reference evidence="1 2" key="1">
    <citation type="submission" date="2024-02" db="EMBL/GenBank/DDBJ databases">
        <authorList>
            <person name="Chen Y."/>
            <person name="Shah S."/>
            <person name="Dougan E. K."/>
            <person name="Thang M."/>
            <person name="Chan C."/>
        </authorList>
    </citation>
    <scope>NUCLEOTIDE SEQUENCE [LARGE SCALE GENOMIC DNA]</scope>
</reference>
<proteinExistence type="predicted"/>
<name>A0ABP0J1K9_9DINO</name>
<dbReference type="EMBL" id="CAXAMM010005681">
    <property type="protein sequence ID" value="CAK9008203.1"/>
    <property type="molecule type" value="Genomic_DNA"/>
</dbReference>
<organism evidence="1 2">
    <name type="scientific">Durusdinium trenchii</name>
    <dbReference type="NCBI Taxonomy" id="1381693"/>
    <lineage>
        <taxon>Eukaryota</taxon>
        <taxon>Sar</taxon>
        <taxon>Alveolata</taxon>
        <taxon>Dinophyceae</taxon>
        <taxon>Suessiales</taxon>
        <taxon>Symbiodiniaceae</taxon>
        <taxon>Durusdinium</taxon>
    </lineage>
</organism>
<keyword evidence="2" id="KW-1185">Reference proteome</keyword>